<dbReference type="InterPro" id="IPR012337">
    <property type="entry name" value="RNaseH-like_sf"/>
</dbReference>
<keyword evidence="3" id="KW-1185">Reference proteome</keyword>
<dbReference type="InterPro" id="IPR003165">
    <property type="entry name" value="Piwi"/>
</dbReference>
<protein>
    <recommendedName>
        <fullName evidence="1">Piwi domain-containing protein</fullName>
    </recommendedName>
</protein>
<dbReference type="AlphaFoldDB" id="A0A2G5SDP0"/>
<dbReference type="SUPFAM" id="SSF53098">
    <property type="entry name" value="Ribonuclease H-like"/>
    <property type="match status" value="1"/>
</dbReference>
<feature type="domain" description="Piwi" evidence="1">
    <location>
        <begin position="40"/>
        <end position="103"/>
    </location>
</feature>
<sequence length="128" mass="14742">MSHDGRWRCLRNGNTTEYYPFEINANATCPKENAPTQTIREHYLIFVLRNNPSGSNIRPGTMVEDTVTTKDFYDVFLTTQVGQVGLARPTHYYVLFNDWKVESSGDVLAYHNTRPDVFVLSDHKHCQT</sequence>
<organism evidence="2 3">
    <name type="scientific">Caenorhabditis nigoni</name>
    <dbReference type="NCBI Taxonomy" id="1611254"/>
    <lineage>
        <taxon>Eukaryota</taxon>
        <taxon>Metazoa</taxon>
        <taxon>Ecdysozoa</taxon>
        <taxon>Nematoda</taxon>
        <taxon>Chromadorea</taxon>
        <taxon>Rhabditida</taxon>
        <taxon>Rhabditina</taxon>
        <taxon>Rhabditomorpha</taxon>
        <taxon>Rhabditoidea</taxon>
        <taxon>Rhabditidae</taxon>
        <taxon>Peloderinae</taxon>
        <taxon>Caenorhabditis</taxon>
    </lineage>
</organism>
<accession>A0A2G5SDP0</accession>
<dbReference type="STRING" id="1611254.A0A2G5SDP0"/>
<gene>
    <name evidence="2" type="ORF">B9Z55_027935</name>
</gene>
<evidence type="ECO:0000259" key="1">
    <source>
        <dbReference type="Pfam" id="PF02171"/>
    </source>
</evidence>
<dbReference type="Proteomes" id="UP000230233">
    <property type="component" value="Unassembled WGS sequence"/>
</dbReference>
<dbReference type="GO" id="GO:0003676">
    <property type="term" value="F:nucleic acid binding"/>
    <property type="evidence" value="ECO:0007669"/>
    <property type="project" value="InterPro"/>
</dbReference>
<dbReference type="InterPro" id="IPR036397">
    <property type="entry name" value="RNaseH_sf"/>
</dbReference>
<dbReference type="Gene3D" id="3.30.420.10">
    <property type="entry name" value="Ribonuclease H-like superfamily/Ribonuclease H"/>
    <property type="match status" value="1"/>
</dbReference>
<dbReference type="OrthoDB" id="445936at2759"/>
<proteinExistence type="predicted"/>
<dbReference type="Pfam" id="PF02171">
    <property type="entry name" value="Piwi"/>
    <property type="match status" value="1"/>
</dbReference>
<name>A0A2G5SDP0_9PELO</name>
<dbReference type="EMBL" id="PDUG01000015">
    <property type="protein sequence ID" value="PIC13039.1"/>
    <property type="molecule type" value="Genomic_DNA"/>
</dbReference>
<reference evidence="3" key="1">
    <citation type="submission" date="2017-10" db="EMBL/GenBank/DDBJ databases">
        <title>Rapid genome shrinkage in a self-fertile nematode reveals novel sperm competition proteins.</title>
        <authorList>
            <person name="Yin D."/>
            <person name="Schwarz E.M."/>
            <person name="Thomas C.G."/>
            <person name="Felde R.L."/>
            <person name="Korf I.F."/>
            <person name="Cutter A.D."/>
            <person name="Schartner C.M."/>
            <person name="Ralston E.J."/>
            <person name="Meyer B.J."/>
            <person name="Haag E.S."/>
        </authorList>
    </citation>
    <scope>NUCLEOTIDE SEQUENCE [LARGE SCALE GENOMIC DNA]</scope>
    <source>
        <strain evidence="3">JU1422</strain>
    </source>
</reference>
<evidence type="ECO:0000313" key="3">
    <source>
        <dbReference type="Proteomes" id="UP000230233"/>
    </source>
</evidence>
<evidence type="ECO:0000313" key="2">
    <source>
        <dbReference type="EMBL" id="PIC13039.1"/>
    </source>
</evidence>
<comment type="caution">
    <text evidence="2">The sequence shown here is derived from an EMBL/GenBank/DDBJ whole genome shotgun (WGS) entry which is preliminary data.</text>
</comment>